<dbReference type="SUPFAM" id="SSF55120">
    <property type="entry name" value="Pseudouridine synthase"/>
    <property type="match status" value="1"/>
</dbReference>
<dbReference type="SUPFAM" id="SSF55174">
    <property type="entry name" value="Alpha-L RNA-binding motif"/>
    <property type="match status" value="1"/>
</dbReference>
<evidence type="ECO:0000256" key="3">
    <source>
        <dbReference type="ARBA" id="ARBA00023235"/>
    </source>
</evidence>
<keyword evidence="2" id="KW-0694">RNA-binding</keyword>
<evidence type="ECO:0000313" key="5">
    <source>
        <dbReference type="EMBL" id="MPL88491.1"/>
    </source>
</evidence>
<dbReference type="NCBIfam" id="TIGR00005">
    <property type="entry name" value="rluA_subfam"/>
    <property type="match status" value="1"/>
</dbReference>
<dbReference type="GO" id="GO:0000455">
    <property type="term" value="P:enzyme-directed rRNA pseudouridine synthesis"/>
    <property type="evidence" value="ECO:0007669"/>
    <property type="project" value="TreeGrafter"/>
</dbReference>
<evidence type="ECO:0000256" key="1">
    <source>
        <dbReference type="ARBA" id="ARBA00010876"/>
    </source>
</evidence>
<dbReference type="PANTHER" id="PTHR21600:SF44">
    <property type="entry name" value="RIBOSOMAL LARGE SUBUNIT PSEUDOURIDINE SYNTHASE D"/>
    <property type="match status" value="1"/>
</dbReference>
<dbReference type="PROSITE" id="PS01129">
    <property type="entry name" value="PSI_RLU"/>
    <property type="match status" value="1"/>
</dbReference>
<dbReference type="EC" id="5.4.99.23" evidence="5"/>
<dbReference type="GO" id="GO:0160140">
    <property type="term" value="F:23S rRNA pseudouridine(1911/1915/1917) synthase activity"/>
    <property type="evidence" value="ECO:0007669"/>
    <property type="project" value="UniProtKB-EC"/>
</dbReference>
<dbReference type="CDD" id="cd02869">
    <property type="entry name" value="PseudoU_synth_RluA_like"/>
    <property type="match status" value="1"/>
</dbReference>
<evidence type="ECO:0000256" key="2">
    <source>
        <dbReference type="ARBA" id="ARBA00022884"/>
    </source>
</evidence>
<dbReference type="CDD" id="cd00165">
    <property type="entry name" value="S4"/>
    <property type="match status" value="1"/>
</dbReference>
<dbReference type="InterPro" id="IPR006145">
    <property type="entry name" value="PsdUridine_synth_RsuA/RluA"/>
</dbReference>
<protein>
    <submittedName>
        <fullName evidence="5">Ribosomal large subunit pseudouridine synthase D</fullName>
        <ecNumber evidence="5">5.4.99.23</ecNumber>
    </submittedName>
</protein>
<dbReference type="InterPro" id="IPR006224">
    <property type="entry name" value="PsdUridine_synth_RluA-like_CS"/>
</dbReference>
<dbReference type="InterPro" id="IPR036986">
    <property type="entry name" value="S4_RNA-bd_sf"/>
</dbReference>
<dbReference type="AlphaFoldDB" id="A0A644VB67"/>
<accession>A0A644VB67</accession>
<dbReference type="EMBL" id="VSSQ01000258">
    <property type="protein sequence ID" value="MPL88491.1"/>
    <property type="molecule type" value="Genomic_DNA"/>
</dbReference>
<dbReference type="Gene3D" id="3.10.290.10">
    <property type="entry name" value="RNA-binding S4 domain"/>
    <property type="match status" value="1"/>
</dbReference>
<dbReference type="PROSITE" id="PS50889">
    <property type="entry name" value="S4"/>
    <property type="match status" value="1"/>
</dbReference>
<name>A0A644VB67_9ZZZZ</name>
<sequence>MVDNTRRIEEQELMQLTEAVEAENAGIRVDVFLAGELGFSRANIQKLIDEGNIVFPGKKLKANYKVKPGDVFGFIPQEAVPLDAMAENIPLDIVYEDEDVVVVNKARGMVVHPATGNYTGTLVNALLYHCDNLSGINGVIRPGIVHRLDKDTSGIMIVAKNDAAHISLSEQIHTKTAKRTYLTVVRGNIKNDKGRIETLIARDPKDRKRMAVVAVNGRTAITEYEVLERYGKFTIVRCKLLTGRTHQIRLHMEYIGHPIVGDPKYSPMKTCFGIKGQALHSESLVFTHPRTGQVMEFTAPLPEDMHKIVTRLHNGQFN</sequence>
<dbReference type="InterPro" id="IPR020103">
    <property type="entry name" value="PsdUridine_synth_cat_dom_sf"/>
</dbReference>
<dbReference type="Pfam" id="PF00849">
    <property type="entry name" value="PseudoU_synth_2"/>
    <property type="match status" value="1"/>
</dbReference>
<dbReference type="PANTHER" id="PTHR21600">
    <property type="entry name" value="MITOCHONDRIAL RNA PSEUDOURIDINE SYNTHASE"/>
    <property type="match status" value="1"/>
</dbReference>
<organism evidence="5">
    <name type="scientific">bioreactor metagenome</name>
    <dbReference type="NCBI Taxonomy" id="1076179"/>
    <lineage>
        <taxon>unclassified sequences</taxon>
        <taxon>metagenomes</taxon>
        <taxon>ecological metagenomes</taxon>
    </lineage>
</organism>
<comment type="caution">
    <text evidence="5">The sequence shown here is derived from an EMBL/GenBank/DDBJ whole genome shotgun (WGS) entry which is preliminary data.</text>
</comment>
<dbReference type="InterPro" id="IPR006225">
    <property type="entry name" value="PsdUridine_synth_RluC/D"/>
</dbReference>
<dbReference type="FunFam" id="3.30.2350.10:FF:000006">
    <property type="entry name" value="Pseudouridine synthase"/>
    <property type="match status" value="1"/>
</dbReference>
<dbReference type="InterPro" id="IPR050188">
    <property type="entry name" value="RluA_PseudoU_synthase"/>
</dbReference>
<feature type="domain" description="RNA-binding S4" evidence="4">
    <location>
        <begin position="27"/>
        <end position="90"/>
    </location>
</feature>
<keyword evidence="3 5" id="KW-0413">Isomerase</keyword>
<dbReference type="InterPro" id="IPR002942">
    <property type="entry name" value="S4_RNA-bd"/>
</dbReference>
<reference evidence="5" key="1">
    <citation type="submission" date="2019-08" db="EMBL/GenBank/DDBJ databases">
        <authorList>
            <person name="Kucharzyk K."/>
            <person name="Murdoch R.W."/>
            <person name="Higgins S."/>
            <person name="Loffler F."/>
        </authorList>
    </citation>
    <scope>NUCLEOTIDE SEQUENCE</scope>
</reference>
<evidence type="ECO:0000259" key="4">
    <source>
        <dbReference type="SMART" id="SM00363"/>
    </source>
</evidence>
<dbReference type="Gene3D" id="3.30.2350.10">
    <property type="entry name" value="Pseudouridine synthase"/>
    <property type="match status" value="1"/>
</dbReference>
<gene>
    <name evidence="5" type="primary">rluD_15</name>
    <name evidence="5" type="ORF">SDC9_34514</name>
</gene>
<comment type="similarity">
    <text evidence="1">Belongs to the pseudouridine synthase RluA family.</text>
</comment>
<proteinExistence type="inferred from homology"/>
<dbReference type="GO" id="GO:0003723">
    <property type="term" value="F:RNA binding"/>
    <property type="evidence" value="ECO:0007669"/>
    <property type="project" value="UniProtKB-KW"/>
</dbReference>
<dbReference type="SMART" id="SM00363">
    <property type="entry name" value="S4"/>
    <property type="match status" value="1"/>
</dbReference>